<evidence type="ECO:0000313" key="2">
    <source>
        <dbReference type="Proteomes" id="UP000421408"/>
    </source>
</evidence>
<sequence length="319" mass="37306">MEVKINIVEILKDKPQGIKLYSSACGKCKLEEVDDKSFKISFYNSKFGFMNGGEGYLDKNGKLYDDGECVVFPSKEMRDWEKFSWKKGDVLVSKDNVYIIFEKFEDDTYTRFKGKHYLWKECNVEDYNKEETKMLTSVFEKAADDVAQTYIKTIEEHLDGKLNLETLEIEKQLEFKDGDIVVYGKSVAICRKIYKHTLSFYISLNEMFGLLFADEVESSEEYRFATEEEKQQLFDALEKEGKAWDAEKKQIVDIKKEHQFKPFEKVLVRDSIDDVWRASFFSHIKENDGRYVTTCVTWKFCIPYIGNESLLGTTKDVEG</sequence>
<dbReference type="AlphaFoldDB" id="A0AA90ZWP4"/>
<proteinExistence type="predicted"/>
<reference evidence="2" key="1">
    <citation type="submission" date="2019-09" db="EMBL/GenBank/DDBJ databases">
        <title>Distinct polysaccharide growth profiles of human intestinal Prevotella copri isolates.</title>
        <authorList>
            <person name="Fehlner-Peach H."/>
            <person name="Magnabosco C."/>
            <person name="Raghavan V."/>
            <person name="Scher J.U."/>
            <person name="Tett A."/>
            <person name="Cox L.M."/>
            <person name="Gottsegen C."/>
            <person name="Watters A."/>
            <person name="Wiltshire- Gordon J.D."/>
            <person name="Segata N."/>
            <person name="Bonneau R."/>
            <person name="Littman D.R."/>
        </authorList>
    </citation>
    <scope>NUCLEOTIDE SEQUENCE [LARGE SCALE GENOMIC DNA]</scope>
    <source>
        <strain evidence="2">iAA108</strain>
    </source>
</reference>
<organism evidence="1 2">
    <name type="scientific">Segatella copri</name>
    <dbReference type="NCBI Taxonomy" id="165179"/>
    <lineage>
        <taxon>Bacteria</taxon>
        <taxon>Pseudomonadati</taxon>
        <taxon>Bacteroidota</taxon>
        <taxon>Bacteroidia</taxon>
        <taxon>Bacteroidales</taxon>
        <taxon>Prevotellaceae</taxon>
        <taxon>Segatella</taxon>
    </lineage>
</organism>
<evidence type="ECO:0000313" key="1">
    <source>
        <dbReference type="EMBL" id="MQN85188.1"/>
    </source>
</evidence>
<accession>A0AA90ZWP4</accession>
<gene>
    <name evidence="1" type="ORF">F7D74_14645</name>
</gene>
<protein>
    <submittedName>
        <fullName evidence="1">Uncharacterized protein</fullName>
    </submittedName>
</protein>
<name>A0AA90ZWP4_9BACT</name>
<dbReference type="Proteomes" id="UP000421408">
    <property type="component" value="Unassembled WGS sequence"/>
</dbReference>
<comment type="caution">
    <text evidence="1">The sequence shown here is derived from an EMBL/GenBank/DDBJ whole genome shotgun (WGS) entry which is preliminary data.</text>
</comment>
<dbReference type="RefSeq" id="WP_153119620.1">
    <property type="nucleotide sequence ID" value="NZ_VZCC01000106.1"/>
</dbReference>
<dbReference type="EMBL" id="VZCC01000106">
    <property type="protein sequence ID" value="MQN85188.1"/>
    <property type="molecule type" value="Genomic_DNA"/>
</dbReference>